<organism evidence="1 2">
    <name type="scientific">Anabaenopsis tanganyikae CS-531</name>
    <dbReference type="NCBI Taxonomy" id="2785304"/>
    <lineage>
        <taxon>Bacteria</taxon>
        <taxon>Bacillati</taxon>
        <taxon>Cyanobacteriota</taxon>
        <taxon>Cyanophyceae</taxon>
        <taxon>Nostocales</taxon>
        <taxon>Nodulariaceae</taxon>
        <taxon>Anabaenopsis</taxon>
        <taxon>Anabaenopsis tanganyikae</taxon>
    </lineage>
</organism>
<keyword evidence="2" id="KW-1185">Reference proteome</keyword>
<comment type="caution">
    <text evidence="1">The sequence shown here is derived from an EMBL/GenBank/DDBJ whole genome shotgun (WGS) entry which is preliminary data.</text>
</comment>
<dbReference type="RefSeq" id="WP_280801541.1">
    <property type="nucleotide sequence ID" value="NZ_JANQDF010000035.1"/>
</dbReference>
<gene>
    <name evidence="1" type="ORF">NWP22_03895</name>
</gene>
<dbReference type="Proteomes" id="UP001159386">
    <property type="component" value="Unassembled WGS sequence"/>
</dbReference>
<dbReference type="EMBL" id="JANQDF010000035">
    <property type="protein sequence ID" value="MDH6105020.1"/>
    <property type="molecule type" value="Genomic_DNA"/>
</dbReference>
<reference evidence="1 2" key="1">
    <citation type="journal article" date="2023" name="J. Phycol.">
        <title>Chrysosporum ovalisporum is synonymous with the true-branching cyanobacterium Umezakia natans (Nostocales/Aphanizomenonaceae).</title>
        <authorList>
            <person name="McGregor G.B."/>
            <person name="Sendall B.C."/>
            <person name="Niiyama Y."/>
            <person name="Tuji A."/>
            <person name="Willis A."/>
        </authorList>
    </citation>
    <scope>NUCLEOTIDE SEQUENCE [LARGE SCALE GENOMIC DNA]</scope>
    <source>
        <strain evidence="1 2">CS-531</strain>
    </source>
</reference>
<evidence type="ECO:0000313" key="2">
    <source>
        <dbReference type="Proteomes" id="UP001159386"/>
    </source>
</evidence>
<evidence type="ECO:0000313" key="1">
    <source>
        <dbReference type="EMBL" id="MDH6105020.1"/>
    </source>
</evidence>
<protein>
    <submittedName>
        <fullName evidence="1">Uncharacterized protein</fullName>
    </submittedName>
</protein>
<accession>A0ABT6KBP2</accession>
<proteinExistence type="predicted"/>
<sequence>MVAINSKTRAAIKGYEVATEELPASFLGDAILQSRSRIPQSL</sequence>
<name>A0ABT6KBP2_9CYAN</name>